<accession>A0A919QF02</accession>
<organism evidence="1 2">
    <name type="scientific">Acrocarpospora phusangensis</name>
    <dbReference type="NCBI Taxonomy" id="1070424"/>
    <lineage>
        <taxon>Bacteria</taxon>
        <taxon>Bacillati</taxon>
        <taxon>Actinomycetota</taxon>
        <taxon>Actinomycetes</taxon>
        <taxon>Streptosporangiales</taxon>
        <taxon>Streptosporangiaceae</taxon>
        <taxon>Acrocarpospora</taxon>
    </lineage>
</organism>
<protein>
    <recommendedName>
        <fullName evidence="3">IrrE N-terminal-like domain-containing protein</fullName>
    </recommendedName>
</protein>
<name>A0A919QF02_9ACTN</name>
<dbReference type="AlphaFoldDB" id="A0A919QF02"/>
<dbReference type="EMBL" id="BOOA01000042">
    <property type="protein sequence ID" value="GIH26574.1"/>
    <property type="molecule type" value="Genomic_DNA"/>
</dbReference>
<gene>
    <name evidence="1" type="ORF">Aph01nite_48840</name>
</gene>
<comment type="caution">
    <text evidence="1">The sequence shown here is derived from an EMBL/GenBank/DDBJ whole genome shotgun (WGS) entry which is preliminary data.</text>
</comment>
<dbReference type="Proteomes" id="UP000640052">
    <property type="component" value="Unassembled WGS sequence"/>
</dbReference>
<proteinExistence type="predicted"/>
<evidence type="ECO:0000313" key="2">
    <source>
        <dbReference type="Proteomes" id="UP000640052"/>
    </source>
</evidence>
<keyword evidence="2" id="KW-1185">Reference proteome</keyword>
<sequence>MVGMSLKRLRRRIEARVGGLPLPVPFDVRMLSERVAEQRGRPIRLLPMTGHWGLWGLWVSVDTADMIFYEEATTPPHQDHIILHELCHILCDHYPTPLAPAEHARLLLPDLDPEMVRRVLGRTAYSVVEEQEAELMASLIWQRARHPAAPTATGVLVERLHAALDWPGAGGDRG</sequence>
<reference evidence="1" key="1">
    <citation type="submission" date="2021-01" db="EMBL/GenBank/DDBJ databases">
        <title>Whole genome shotgun sequence of Acrocarpospora phusangensis NBRC 108782.</title>
        <authorList>
            <person name="Komaki H."/>
            <person name="Tamura T."/>
        </authorList>
    </citation>
    <scope>NUCLEOTIDE SEQUENCE</scope>
    <source>
        <strain evidence="1">NBRC 108782</strain>
    </source>
</reference>
<evidence type="ECO:0000313" key="1">
    <source>
        <dbReference type="EMBL" id="GIH26574.1"/>
    </source>
</evidence>
<evidence type="ECO:0008006" key="3">
    <source>
        <dbReference type="Google" id="ProtNLM"/>
    </source>
</evidence>